<dbReference type="PROSITE" id="PS50943">
    <property type="entry name" value="HTH_CROC1"/>
    <property type="match status" value="1"/>
</dbReference>
<sequence>MLQTLNSPTTTDALDPVHPGEVLAEEFLAPKGLSAAALARHIGVPANRVSEIVAGRRNITGDTALRLAAAFGTSAEFWMGLQMRWELAVAARRGVGMISPAQ</sequence>
<proteinExistence type="predicted"/>
<dbReference type="Proteomes" id="UP000731907">
    <property type="component" value="Unassembled WGS sequence"/>
</dbReference>
<dbReference type="InterPro" id="IPR010982">
    <property type="entry name" value="Lambda_DNA-bd_dom_sf"/>
</dbReference>
<organism evidence="3 4">
    <name type="scientific">Paragemmobacter amnigenus</name>
    <dbReference type="NCBI Taxonomy" id="2852097"/>
    <lineage>
        <taxon>Bacteria</taxon>
        <taxon>Pseudomonadati</taxon>
        <taxon>Pseudomonadota</taxon>
        <taxon>Alphaproteobacteria</taxon>
        <taxon>Rhodobacterales</taxon>
        <taxon>Paracoccaceae</taxon>
        <taxon>Paragemmobacter</taxon>
    </lineage>
</organism>
<keyword evidence="4" id="KW-1185">Reference proteome</keyword>
<comment type="caution">
    <text evidence="3">The sequence shown here is derived from an EMBL/GenBank/DDBJ whole genome shotgun (WGS) entry which is preliminary data.</text>
</comment>
<dbReference type="CDD" id="cd00093">
    <property type="entry name" value="HTH_XRE"/>
    <property type="match status" value="1"/>
</dbReference>
<dbReference type="SMART" id="SM00530">
    <property type="entry name" value="HTH_XRE"/>
    <property type="match status" value="1"/>
</dbReference>
<protein>
    <submittedName>
        <fullName evidence="3">HigA family addiction module antidote protein</fullName>
    </submittedName>
</protein>
<keyword evidence="1" id="KW-0238">DNA-binding</keyword>
<accession>A0ABS6J1F3</accession>
<dbReference type="InterPro" id="IPR013430">
    <property type="entry name" value="Toxin_antidote_HigA"/>
</dbReference>
<dbReference type="PANTHER" id="PTHR36924">
    <property type="entry name" value="ANTITOXIN HIGA-1"/>
    <property type="match status" value="1"/>
</dbReference>
<name>A0ABS6J1F3_9RHOB</name>
<dbReference type="EMBL" id="JAAATX020000002">
    <property type="protein sequence ID" value="MBU9696719.1"/>
    <property type="molecule type" value="Genomic_DNA"/>
</dbReference>
<dbReference type="Gene3D" id="1.10.260.40">
    <property type="entry name" value="lambda repressor-like DNA-binding domains"/>
    <property type="match status" value="1"/>
</dbReference>
<evidence type="ECO:0000313" key="4">
    <source>
        <dbReference type="Proteomes" id="UP000731907"/>
    </source>
</evidence>
<reference evidence="3 4" key="1">
    <citation type="submission" date="2021-06" db="EMBL/GenBank/DDBJ databases">
        <title>Rhodobacteraceae bacterium strain HSP-20.</title>
        <authorList>
            <person name="Chen W.-M."/>
        </authorList>
    </citation>
    <scope>NUCLEOTIDE SEQUENCE [LARGE SCALE GENOMIC DNA]</scope>
    <source>
        <strain evidence="3 4">HSP-20</strain>
    </source>
</reference>
<dbReference type="SUPFAM" id="SSF47413">
    <property type="entry name" value="lambda repressor-like DNA-binding domains"/>
    <property type="match status" value="1"/>
</dbReference>
<dbReference type="NCBIfam" id="TIGR02607">
    <property type="entry name" value="antidote_HigA"/>
    <property type="match status" value="1"/>
</dbReference>
<dbReference type="Pfam" id="PF01381">
    <property type="entry name" value="HTH_3"/>
    <property type="match status" value="1"/>
</dbReference>
<evidence type="ECO:0000256" key="1">
    <source>
        <dbReference type="ARBA" id="ARBA00023125"/>
    </source>
</evidence>
<dbReference type="PANTHER" id="PTHR36924:SF1">
    <property type="entry name" value="ANTITOXIN HIGA-1"/>
    <property type="match status" value="1"/>
</dbReference>
<evidence type="ECO:0000313" key="3">
    <source>
        <dbReference type="EMBL" id="MBU9696719.1"/>
    </source>
</evidence>
<feature type="domain" description="HTH cro/C1-type" evidence="2">
    <location>
        <begin position="31"/>
        <end position="78"/>
    </location>
</feature>
<gene>
    <name evidence="3" type="ORF">GU927_002555</name>
</gene>
<dbReference type="InterPro" id="IPR001387">
    <property type="entry name" value="Cro/C1-type_HTH"/>
</dbReference>
<evidence type="ECO:0000259" key="2">
    <source>
        <dbReference type="PROSITE" id="PS50943"/>
    </source>
</evidence>